<keyword evidence="4" id="KW-0597">Phosphoprotein</keyword>
<dbReference type="InterPro" id="IPR036890">
    <property type="entry name" value="HATPase_C_sf"/>
</dbReference>
<dbReference type="Pfam" id="PF02518">
    <property type="entry name" value="HATPase_c"/>
    <property type="match status" value="1"/>
</dbReference>
<dbReference type="GO" id="GO:0004673">
    <property type="term" value="F:protein histidine kinase activity"/>
    <property type="evidence" value="ECO:0007669"/>
    <property type="project" value="UniProtKB-EC"/>
</dbReference>
<reference evidence="14 15" key="1">
    <citation type="submission" date="2015-11" db="EMBL/GenBank/DDBJ databases">
        <title>Genomic Taxonomy of the Vibrionaceae.</title>
        <authorList>
            <person name="Gomez-Gil B."/>
            <person name="Enciso-Ibarra J."/>
        </authorList>
    </citation>
    <scope>NUCLEOTIDE SEQUENCE [LARGE SCALE GENOMIC DNA]</scope>
    <source>
        <strain evidence="14 15">CAIM 912</strain>
    </source>
</reference>
<keyword evidence="8 14" id="KW-0418">Kinase</keyword>
<dbReference type="InterPro" id="IPR005467">
    <property type="entry name" value="His_kinase_dom"/>
</dbReference>
<evidence type="ECO:0000256" key="6">
    <source>
        <dbReference type="ARBA" id="ARBA00022692"/>
    </source>
</evidence>
<dbReference type="GO" id="GO:0005524">
    <property type="term" value="F:ATP binding"/>
    <property type="evidence" value="ECO:0007669"/>
    <property type="project" value="UniProtKB-KW"/>
</dbReference>
<dbReference type="OrthoDB" id="9809567at2"/>
<dbReference type="PRINTS" id="PR00344">
    <property type="entry name" value="BCTRLSENSOR"/>
</dbReference>
<evidence type="ECO:0000313" key="14">
    <source>
        <dbReference type="EMBL" id="KXF83556.1"/>
    </source>
</evidence>
<dbReference type="STRING" id="294935.ATN88_17035"/>
<comment type="caution">
    <text evidence="14">The sequence shown here is derived from an EMBL/GenBank/DDBJ whole genome shotgun (WGS) entry which is preliminary data.</text>
</comment>
<keyword evidence="6 12" id="KW-0812">Transmembrane</keyword>
<evidence type="ECO:0000256" key="5">
    <source>
        <dbReference type="ARBA" id="ARBA00022679"/>
    </source>
</evidence>
<comment type="catalytic activity">
    <reaction evidence="1">
        <text>ATP + protein L-histidine = ADP + protein N-phospho-L-histidine.</text>
        <dbReference type="EC" id="2.7.13.3"/>
    </reaction>
</comment>
<evidence type="ECO:0000256" key="11">
    <source>
        <dbReference type="ARBA" id="ARBA00023136"/>
    </source>
</evidence>
<dbReference type="InterPro" id="IPR003594">
    <property type="entry name" value="HATPase_dom"/>
</dbReference>
<evidence type="ECO:0000256" key="3">
    <source>
        <dbReference type="ARBA" id="ARBA00012438"/>
    </source>
</evidence>
<evidence type="ECO:0000313" key="15">
    <source>
        <dbReference type="Proteomes" id="UP000070529"/>
    </source>
</evidence>
<evidence type="ECO:0000256" key="10">
    <source>
        <dbReference type="ARBA" id="ARBA00022989"/>
    </source>
</evidence>
<dbReference type="CDD" id="cd16954">
    <property type="entry name" value="HATPase_PhoQ-like"/>
    <property type="match status" value="1"/>
</dbReference>
<dbReference type="Proteomes" id="UP000070529">
    <property type="component" value="Unassembled WGS sequence"/>
</dbReference>
<feature type="transmembrane region" description="Helical" evidence="12">
    <location>
        <begin position="169"/>
        <end position="191"/>
    </location>
</feature>
<dbReference type="InterPro" id="IPR058619">
    <property type="entry name" value="PhoQ/CarS-like_HATPase"/>
</dbReference>
<dbReference type="InterPro" id="IPR004358">
    <property type="entry name" value="Sig_transdc_His_kin-like_C"/>
</dbReference>
<keyword evidence="10 12" id="KW-1133">Transmembrane helix</keyword>
<dbReference type="RefSeq" id="WP_067409898.1">
    <property type="nucleotide sequence ID" value="NZ_LNTY01000004.1"/>
</dbReference>
<protein>
    <recommendedName>
        <fullName evidence="3">histidine kinase</fullName>
        <ecNumber evidence="3">2.7.13.3</ecNumber>
    </recommendedName>
</protein>
<keyword evidence="9" id="KW-0067">ATP-binding</keyword>
<proteinExistence type="predicted"/>
<dbReference type="EC" id="2.7.13.3" evidence="3"/>
<dbReference type="SUPFAM" id="SSF55874">
    <property type="entry name" value="ATPase domain of HSP90 chaperone/DNA topoisomerase II/histidine kinase"/>
    <property type="match status" value="1"/>
</dbReference>
<dbReference type="SMART" id="SM00387">
    <property type="entry name" value="HATPase_c"/>
    <property type="match status" value="1"/>
</dbReference>
<dbReference type="InterPro" id="IPR050428">
    <property type="entry name" value="TCS_sensor_his_kinase"/>
</dbReference>
<evidence type="ECO:0000256" key="2">
    <source>
        <dbReference type="ARBA" id="ARBA00004370"/>
    </source>
</evidence>
<evidence type="ECO:0000256" key="8">
    <source>
        <dbReference type="ARBA" id="ARBA00022777"/>
    </source>
</evidence>
<dbReference type="GO" id="GO:0005886">
    <property type="term" value="C:plasma membrane"/>
    <property type="evidence" value="ECO:0007669"/>
    <property type="project" value="TreeGrafter"/>
</dbReference>
<evidence type="ECO:0000256" key="7">
    <source>
        <dbReference type="ARBA" id="ARBA00022741"/>
    </source>
</evidence>
<dbReference type="GO" id="GO:0000160">
    <property type="term" value="P:phosphorelay signal transduction system"/>
    <property type="evidence" value="ECO:0007669"/>
    <property type="project" value="TreeGrafter"/>
</dbReference>
<dbReference type="PANTHER" id="PTHR45436:SF4">
    <property type="entry name" value="SENSOR PROTEIN PHOQ"/>
    <property type="match status" value="1"/>
</dbReference>
<sequence>MKPKMTPPMHKRVIATSISIILVFSIAFGLLLNQLYIKSYVALYSTDLVTAVPHIVGELRRDRLLELAKSNIASAPKKLDSPSDYLAFICRRDDTVLWMSSDAKGKGMDNICSSIPFDISEPDLVTYNDLPYIVHVISDATQSKNENFFVIREVSPQLEKMSAIKSKTWFYVTLLFLGATGLLYAASYWSFSPLRKLAGELHEIAESRREKLDQDYPSELEEVTEALNRMIQLRKEQTQRYRHAMDDLAHSLKSRLAVTNALLDDSTLSRDVLSKRIVEQVSQMDDMVQYQLRRALVGDRGLVREKTELKPVVDSLTGMFAKIYGDKPVKISVETTALPSLPLNKADLTELLGNLLENAFRFCISEIRISSRETLESYVLVIEDDGPGVPENVRESIFQRGVRADQLNPGTGIGLAVCDEIVHSYDGQIKASTSSLEGAAFTMTFPKTR</sequence>
<evidence type="ECO:0000256" key="9">
    <source>
        <dbReference type="ARBA" id="ARBA00022840"/>
    </source>
</evidence>
<feature type="domain" description="Histidine kinase" evidence="13">
    <location>
        <begin position="247"/>
        <end position="449"/>
    </location>
</feature>
<name>A0A135IDL4_9GAMM</name>
<accession>A0A135IDL4</accession>
<evidence type="ECO:0000256" key="12">
    <source>
        <dbReference type="SAM" id="Phobius"/>
    </source>
</evidence>
<feature type="transmembrane region" description="Helical" evidence="12">
    <location>
        <begin position="12"/>
        <end position="31"/>
    </location>
</feature>
<keyword evidence="15" id="KW-1185">Reference proteome</keyword>
<dbReference type="PANTHER" id="PTHR45436">
    <property type="entry name" value="SENSOR HISTIDINE KINASE YKOH"/>
    <property type="match status" value="1"/>
</dbReference>
<keyword evidence="5" id="KW-0808">Transferase</keyword>
<gene>
    <name evidence="14" type="ORF">ATN88_17035</name>
</gene>
<evidence type="ECO:0000256" key="4">
    <source>
        <dbReference type="ARBA" id="ARBA00022553"/>
    </source>
</evidence>
<organism evidence="14 15">
    <name type="scientific">Enterovibrio coralii</name>
    <dbReference type="NCBI Taxonomy" id="294935"/>
    <lineage>
        <taxon>Bacteria</taxon>
        <taxon>Pseudomonadati</taxon>
        <taxon>Pseudomonadota</taxon>
        <taxon>Gammaproteobacteria</taxon>
        <taxon>Vibrionales</taxon>
        <taxon>Vibrionaceae</taxon>
        <taxon>Enterovibrio</taxon>
    </lineage>
</organism>
<dbReference type="PROSITE" id="PS50109">
    <property type="entry name" value="HIS_KIN"/>
    <property type="match status" value="1"/>
</dbReference>
<evidence type="ECO:0000259" key="13">
    <source>
        <dbReference type="PROSITE" id="PS50109"/>
    </source>
</evidence>
<keyword evidence="11 12" id="KW-0472">Membrane</keyword>
<dbReference type="EMBL" id="LNTY01000004">
    <property type="protein sequence ID" value="KXF83556.1"/>
    <property type="molecule type" value="Genomic_DNA"/>
</dbReference>
<dbReference type="Gene3D" id="3.30.565.10">
    <property type="entry name" value="Histidine kinase-like ATPase, C-terminal domain"/>
    <property type="match status" value="1"/>
</dbReference>
<keyword evidence="7" id="KW-0547">Nucleotide-binding</keyword>
<comment type="subcellular location">
    <subcellularLocation>
        <location evidence="2">Membrane</location>
    </subcellularLocation>
</comment>
<dbReference type="AlphaFoldDB" id="A0A135IDL4"/>
<evidence type="ECO:0000256" key="1">
    <source>
        <dbReference type="ARBA" id="ARBA00000085"/>
    </source>
</evidence>